<reference evidence="1 2" key="1">
    <citation type="submission" date="2020-06" db="EMBL/GenBank/DDBJ databases">
        <title>Actinokineospora xiongansis sp. nov., isolated from soil of Baiyangdian.</title>
        <authorList>
            <person name="Zhang X."/>
        </authorList>
    </citation>
    <scope>NUCLEOTIDE SEQUENCE [LARGE SCALE GENOMIC DNA]</scope>
    <source>
        <strain evidence="1 2">HBU206404</strain>
    </source>
</reference>
<protein>
    <submittedName>
        <fullName evidence="1">Uncharacterized protein</fullName>
    </submittedName>
</protein>
<dbReference type="RefSeq" id="WP_187219072.1">
    <property type="nucleotide sequence ID" value="NZ_JABVED010000003.1"/>
</dbReference>
<name>A0ABR7L2Z8_9PSEU</name>
<organism evidence="1 2">
    <name type="scientific">Actinokineospora xionganensis</name>
    <dbReference type="NCBI Taxonomy" id="2684470"/>
    <lineage>
        <taxon>Bacteria</taxon>
        <taxon>Bacillati</taxon>
        <taxon>Actinomycetota</taxon>
        <taxon>Actinomycetes</taxon>
        <taxon>Pseudonocardiales</taxon>
        <taxon>Pseudonocardiaceae</taxon>
        <taxon>Actinokineospora</taxon>
    </lineage>
</organism>
<gene>
    <name evidence="1" type="ORF">GPZ80_06345</name>
</gene>
<dbReference type="EMBL" id="JABVED010000003">
    <property type="protein sequence ID" value="MBC6446794.1"/>
    <property type="molecule type" value="Genomic_DNA"/>
</dbReference>
<accession>A0ABR7L2Z8</accession>
<comment type="caution">
    <text evidence="1">The sequence shown here is derived from an EMBL/GenBank/DDBJ whole genome shotgun (WGS) entry which is preliminary data.</text>
</comment>
<sequence>MVADTRTALVLDNNVRTHLAMLLTGTQCGSDSQVLSLARMETHRRVCAVLAALRDHALDTSGRCTVCGGQTCCLRTEISHSLLPVRAPGG</sequence>
<keyword evidence="2" id="KW-1185">Reference proteome</keyword>
<evidence type="ECO:0000313" key="2">
    <source>
        <dbReference type="Proteomes" id="UP000734823"/>
    </source>
</evidence>
<dbReference type="Proteomes" id="UP000734823">
    <property type="component" value="Unassembled WGS sequence"/>
</dbReference>
<proteinExistence type="predicted"/>
<evidence type="ECO:0000313" key="1">
    <source>
        <dbReference type="EMBL" id="MBC6446794.1"/>
    </source>
</evidence>